<comment type="similarity">
    <text evidence="2">Belongs to the replication factor A protein 1 family.</text>
</comment>
<comment type="function">
    <text evidence="9">Catalytic subunit of the dimeric E1 enzyme, which activates NEDD8.</text>
</comment>
<comment type="subcellular location">
    <subcellularLocation>
        <location evidence="1">Nucleus</location>
    </subcellularLocation>
</comment>
<dbReference type="EMBL" id="WIXE01024361">
    <property type="protein sequence ID" value="KAK5965664.1"/>
    <property type="molecule type" value="Genomic_DNA"/>
</dbReference>
<reference evidence="12 13" key="1">
    <citation type="submission" date="2019-10" db="EMBL/GenBank/DDBJ databases">
        <title>Assembly and Annotation for the nematode Trichostrongylus colubriformis.</title>
        <authorList>
            <person name="Martin J."/>
        </authorList>
    </citation>
    <scope>NUCLEOTIDE SEQUENCE [LARGE SCALE GENOMIC DNA]</scope>
    <source>
        <strain evidence="12">G859</strain>
        <tissue evidence="12">Whole worm</tissue>
    </source>
</reference>
<evidence type="ECO:0000256" key="8">
    <source>
        <dbReference type="ARBA" id="ARBA00023242"/>
    </source>
</evidence>
<dbReference type="GO" id="GO:0005524">
    <property type="term" value="F:ATP binding"/>
    <property type="evidence" value="ECO:0007669"/>
    <property type="project" value="UniProtKB-UniRule"/>
</dbReference>
<dbReference type="Gene3D" id="3.40.50.720">
    <property type="entry name" value="NAD(P)-binding Rossmann-like Domain"/>
    <property type="match status" value="1"/>
</dbReference>
<evidence type="ECO:0000256" key="7">
    <source>
        <dbReference type="ARBA" id="ARBA00023125"/>
    </source>
</evidence>
<name>A0AAN8EYR4_TRICO</name>
<dbReference type="GO" id="GO:0019781">
    <property type="term" value="F:NEDD8 activating enzyme activity"/>
    <property type="evidence" value="ECO:0007669"/>
    <property type="project" value="UniProtKB-UniRule"/>
</dbReference>
<dbReference type="PANTHER" id="PTHR10953">
    <property type="entry name" value="UBIQUITIN-ACTIVATING ENZYME E1"/>
    <property type="match status" value="1"/>
</dbReference>
<feature type="region of interest" description="Disordered" evidence="10">
    <location>
        <begin position="171"/>
        <end position="200"/>
    </location>
</feature>
<dbReference type="GO" id="GO:0008270">
    <property type="term" value="F:zinc ion binding"/>
    <property type="evidence" value="ECO:0007669"/>
    <property type="project" value="UniProtKB-KW"/>
</dbReference>
<dbReference type="SUPFAM" id="SSF69572">
    <property type="entry name" value="Activating enzymes of the ubiquitin-like proteins"/>
    <property type="match status" value="1"/>
</dbReference>
<dbReference type="GO" id="GO:0006260">
    <property type="term" value="P:DNA replication"/>
    <property type="evidence" value="ECO:0007669"/>
    <property type="project" value="UniProtKB-KW"/>
</dbReference>
<dbReference type="SUPFAM" id="SSF50249">
    <property type="entry name" value="Nucleic acid-binding proteins"/>
    <property type="match status" value="2"/>
</dbReference>
<keyword evidence="9" id="KW-0067">ATP-binding</keyword>
<dbReference type="InterPro" id="IPR035985">
    <property type="entry name" value="Ubiquitin-activating_enz"/>
</dbReference>
<evidence type="ECO:0000256" key="4">
    <source>
        <dbReference type="ARBA" id="ARBA00022723"/>
    </source>
</evidence>
<dbReference type="CDD" id="cd04476">
    <property type="entry name" value="RPA1_DBD_C"/>
    <property type="match status" value="1"/>
</dbReference>
<organism evidence="12 13">
    <name type="scientific">Trichostrongylus colubriformis</name>
    <name type="common">Black scour worm</name>
    <dbReference type="NCBI Taxonomy" id="6319"/>
    <lineage>
        <taxon>Eukaryota</taxon>
        <taxon>Metazoa</taxon>
        <taxon>Ecdysozoa</taxon>
        <taxon>Nematoda</taxon>
        <taxon>Chromadorea</taxon>
        <taxon>Rhabditida</taxon>
        <taxon>Rhabditina</taxon>
        <taxon>Rhabditomorpha</taxon>
        <taxon>Strongyloidea</taxon>
        <taxon>Trichostrongylidae</taxon>
        <taxon>Trichostrongylus</taxon>
    </lineage>
</organism>
<evidence type="ECO:0000256" key="10">
    <source>
        <dbReference type="SAM" id="MobiDB-lite"/>
    </source>
</evidence>
<dbReference type="Pfam" id="PF16900">
    <property type="entry name" value="REPA_OB_2"/>
    <property type="match status" value="1"/>
</dbReference>
<evidence type="ECO:0000256" key="5">
    <source>
        <dbReference type="ARBA" id="ARBA00022771"/>
    </source>
</evidence>
<dbReference type="Pfam" id="PF00899">
    <property type="entry name" value="ThiF"/>
    <property type="match status" value="1"/>
</dbReference>
<dbReference type="Pfam" id="PF08825">
    <property type="entry name" value="E2_bind"/>
    <property type="match status" value="1"/>
</dbReference>
<evidence type="ECO:0000256" key="1">
    <source>
        <dbReference type="ARBA" id="ARBA00004123"/>
    </source>
</evidence>
<dbReference type="Proteomes" id="UP001331761">
    <property type="component" value="Unassembled WGS sequence"/>
</dbReference>
<sequence>MASPVKVTPEQYRKYAVNGELRLSTGFFQRYFESDGTTTEVPILQVSLARKLVEGMAGWPDSCLRLRLTDGAFHYSGLFVVSALESQCDRDNLVGNAENGGEIIAVTKMYINPTGCVGKKDNAQGKPMLMIAGYELLSRGHPILAPGVSHDGDKDKFSTFKSTEVISVPWRNPSLNGAQGNAQMARPSAPRRQPQSFGSGNVTPITMITPYISKWRICGLCTAKDELKTTKARSGAGDMKIAPCHDQIPKPALVLKICPLQNIPSHKDETVDVLAVVDKMEPVNKFISKQGRECVKRDIQLIDQTGTMAQFTLWGDQAENFDDHALGQVISIKGAVVKEWNGAFSLAVTSGSKIELSPQLDEVPKLYEWYTTERASADTKTISMTAGGGSDAFGRDLRFIATATVLQLGNEPSLSSGRYMNFKAMVTKVNTENALYQSCPNEGCNKKVVQVGSDHYRCEKCDMTSESFKWNYMVQVELSDLTGSIWITLFSGTATKIFGMEASKLGELRDIDKDAHDRVLTDICFKYFNWRVNAKPQTYNVRGERWRDIRRLTDRPSAYAVPWFESGPENMAALQKMRVLVVGAGGLGCELLKNLALSGFQNLDVIDMDTIDISNLNRQFLFRMSDVGKSKAEVAAAFVQSRVSGCTVTAHNCRIEDKPPSFYRQFSLVICGLDSIAARRWINGMLIYILLRYLSFSHLKNPSIETVSEKLYMINELLPELKSRSVSNLMRPLGELILAGEDLLVADEVLSKSLSIRVNFIT</sequence>
<comment type="catalytic activity">
    <reaction evidence="9">
        <text>ATP + [NEDD8 protein] + [E1 NEDD8-activating enzyme]-L-cysteine = AMP + diphosphate + [E1 NEDD8-activating enzyme]-S-[NEDD8 protein]-yl-L-cysteine.</text>
        <dbReference type="EC" id="6.2.1.64"/>
    </reaction>
</comment>
<keyword evidence="9" id="KW-0436">Ligase</keyword>
<evidence type="ECO:0000313" key="13">
    <source>
        <dbReference type="Proteomes" id="UP001331761"/>
    </source>
</evidence>
<comment type="similarity">
    <text evidence="9">Belongs to the ubiquitin-activating E1 family. UBA3 subfamily.</text>
</comment>
<dbReference type="InterPro" id="IPR013955">
    <property type="entry name" value="Rep_factor-A_C"/>
</dbReference>
<keyword evidence="5" id="KW-0863">Zinc-finger</keyword>
<dbReference type="Pfam" id="PF08646">
    <property type="entry name" value="Rep_fac-A_C"/>
    <property type="match status" value="1"/>
</dbReference>
<accession>A0AAN8EYR4</accession>
<proteinExistence type="inferred from homology"/>
<evidence type="ECO:0000313" key="12">
    <source>
        <dbReference type="EMBL" id="KAK5965664.1"/>
    </source>
</evidence>
<dbReference type="PANTHER" id="PTHR10953:SF6">
    <property type="entry name" value="NEDD8-ACTIVATING ENZYME E1 CATALYTIC SUBUNIT"/>
    <property type="match status" value="1"/>
</dbReference>
<dbReference type="EC" id="6.2.1.64" evidence="9"/>
<dbReference type="AlphaFoldDB" id="A0AAN8EYR4"/>
<dbReference type="GO" id="GO:0003677">
    <property type="term" value="F:DNA binding"/>
    <property type="evidence" value="ECO:0007669"/>
    <property type="project" value="UniProtKB-KW"/>
</dbReference>
<dbReference type="InterPro" id="IPR012340">
    <property type="entry name" value="NA-bd_OB-fold"/>
</dbReference>
<keyword evidence="9" id="KW-0547">Nucleotide-binding</keyword>
<dbReference type="CDD" id="cd04475">
    <property type="entry name" value="RPA1_DBD_B"/>
    <property type="match status" value="1"/>
</dbReference>
<feature type="compositionally biased region" description="Polar residues" evidence="10">
    <location>
        <begin position="173"/>
        <end position="182"/>
    </location>
</feature>
<feature type="domain" description="E2 binding" evidence="11">
    <location>
        <begin position="694"/>
        <end position="761"/>
    </location>
</feature>
<comment type="caution">
    <text evidence="12">The sequence shown here is derived from an EMBL/GenBank/DDBJ whole genome shotgun (WGS) entry which is preliminary data.</text>
</comment>
<dbReference type="FunFam" id="2.40.50.140:FF:000090">
    <property type="entry name" value="Replication protein A subunit"/>
    <property type="match status" value="1"/>
</dbReference>
<dbReference type="GO" id="GO:0005737">
    <property type="term" value="C:cytoplasm"/>
    <property type="evidence" value="ECO:0007669"/>
    <property type="project" value="TreeGrafter"/>
</dbReference>
<dbReference type="InterPro" id="IPR000594">
    <property type="entry name" value="ThiF_NAD_FAD-bd"/>
</dbReference>
<keyword evidence="7" id="KW-0238">DNA-binding</keyword>
<keyword evidence="4" id="KW-0479">Metal-binding</keyword>
<dbReference type="InterPro" id="IPR031657">
    <property type="entry name" value="REPA_OB_2"/>
</dbReference>
<evidence type="ECO:0000256" key="6">
    <source>
        <dbReference type="ARBA" id="ARBA00022833"/>
    </source>
</evidence>
<dbReference type="InterPro" id="IPR045886">
    <property type="entry name" value="ThiF/MoeB/HesA"/>
</dbReference>
<keyword evidence="8" id="KW-0539">Nucleus</keyword>
<keyword evidence="9" id="KW-0833">Ubl conjugation pathway</keyword>
<evidence type="ECO:0000259" key="11">
    <source>
        <dbReference type="SMART" id="SM01181"/>
    </source>
</evidence>
<comment type="pathway">
    <text evidence="9">Protein modification; protein neddylation.</text>
</comment>
<dbReference type="InterPro" id="IPR047192">
    <property type="entry name" value="Euk_RPA1_DBD_C"/>
</dbReference>
<evidence type="ECO:0000256" key="2">
    <source>
        <dbReference type="ARBA" id="ARBA00005690"/>
    </source>
</evidence>
<dbReference type="Gene3D" id="2.40.50.140">
    <property type="entry name" value="Nucleic acid-binding proteins"/>
    <property type="match status" value="2"/>
</dbReference>
<keyword evidence="13" id="KW-1185">Reference proteome</keyword>
<dbReference type="SMART" id="SM01181">
    <property type="entry name" value="E2_bind"/>
    <property type="match status" value="1"/>
</dbReference>
<protein>
    <recommendedName>
        <fullName evidence="9">NEDD8-activating enzyme E1 catalytic subunit</fullName>
        <ecNumber evidence="9">6.2.1.64</ecNumber>
    </recommendedName>
</protein>
<keyword evidence="3" id="KW-0235">DNA replication</keyword>
<keyword evidence="6" id="KW-0862">Zinc</keyword>
<evidence type="ECO:0000256" key="9">
    <source>
        <dbReference type="RuleBase" id="RU368009"/>
    </source>
</evidence>
<dbReference type="GO" id="GO:0045116">
    <property type="term" value="P:protein neddylation"/>
    <property type="evidence" value="ECO:0007669"/>
    <property type="project" value="UniProtKB-UniRule"/>
</dbReference>
<dbReference type="GO" id="GO:0005634">
    <property type="term" value="C:nucleus"/>
    <property type="evidence" value="ECO:0007669"/>
    <property type="project" value="UniProtKB-SubCell"/>
</dbReference>
<dbReference type="InterPro" id="IPR014929">
    <property type="entry name" value="E2-binding"/>
</dbReference>
<evidence type="ECO:0000256" key="3">
    <source>
        <dbReference type="ARBA" id="ARBA00022705"/>
    </source>
</evidence>
<dbReference type="FunFam" id="2.40.50.140:FF:000064">
    <property type="entry name" value="Replication protein A subunit"/>
    <property type="match status" value="1"/>
</dbReference>
<gene>
    <name evidence="12" type="ORF">GCK32_003648</name>
</gene>